<proteinExistence type="predicted"/>
<accession>A0A915I4A1</accession>
<dbReference type="AlphaFoldDB" id="A0A915I4A1"/>
<evidence type="ECO:0000313" key="2">
    <source>
        <dbReference type="WBParaSite" id="nRc.2.0.1.t08576-RA"/>
    </source>
</evidence>
<keyword evidence="1" id="KW-1185">Reference proteome</keyword>
<name>A0A915I4A1_ROMCU</name>
<sequence length="53" mass="6191">MCSQRPQTYSSQNGTIIRLEFQRKMSDISGYQEKILRHLIGRCPKNAPEAFFD</sequence>
<reference evidence="2" key="1">
    <citation type="submission" date="2022-11" db="UniProtKB">
        <authorList>
            <consortium name="WormBaseParasite"/>
        </authorList>
    </citation>
    <scope>IDENTIFICATION</scope>
</reference>
<protein>
    <submittedName>
        <fullName evidence="2">Uncharacterized protein</fullName>
    </submittedName>
</protein>
<dbReference type="Proteomes" id="UP000887565">
    <property type="component" value="Unplaced"/>
</dbReference>
<evidence type="ECO:0000313" key="1">
    <source>
        <dbReference type="Proteomes" id="UP000887565"/>
    </source>
</evidence>
<organism evidence="1 2">
    <name type="scientific">Romanomermis culicivorax</name>
    <name type="common">Nematode worm</name>
    <dbReference type="NCBI Taxonomy" id="13658"/>
    <lineage>
        <taxon>Eukaryota</taxon>
        <taxon>Metazoa</taxon>
        <taxon>Ecdysozoa</taxon>
        <taxon>Nematoda</taxon>
        <taxon>Enoplea</taxon>
        <taxon>Dorylaimia</taxon>
        <taxon>Mermithida</taxon>
        <taxon>Mermithoidea</taxon>
        <taxon>Mermithidae</taxon>
        <taxon>Romanomermis</taxon>
    </lineage>
</organism>
<dbReference type="WBParaSite" id="nRc.2.0.1.t08576-RA">
    <property type="protein sequence ID" value="nRc.2.0.1.t08576-RA"/>
    <property type="gene ID" value="nRc.2.0.1.g08576"/>
</dbReference>